<evidence type="ECO:0000313" key="1">
    <source>
        <dbReference type="EMBL" id="WTQ85579.1"/>
    </source>
</evidence>
<keyword evidence="2" id="KW-1185">Reference proteome</keyword>
<organism evidence="1 2">
    <name type="scientific">Streptomyces achromogenes</name>
    <dbReference type="NCBI Taxonomy" id="67255"/>
    <lineage>
        <taxon>Bacteria</taxon>
        <taxon>Bacillati</taxon>
        <taxon>Actinomycetota</taxon>
        <taxon>Actinomycetes</taxon>
        <taxon>Kitasatosporales</taxon>
        <taxon>Streptomycetaceae</taxon>
        <taxon>Streptomyces</taxon>
    </lineage>
</organism>
<dbReference type="GeneID" id="97286207"/>
<evidence type="ECO:0000313" key="2">
    <source>
        <dbReference type="Proteomes" id="UP001622557"/>
    </source>
</evidence>
<dbReference type="EMBL" id="CP108164">
    <property type="protein sequence ID" value="WTQ85579.1"/>
    <property type="molecule type" value="Genomic_DNA"/>
</dbReference>
<dbReference type="Proteomes" id="UP001622557">
    <property type="component" value="Chromosome"/>
</dbReference>
<gene>
    <name evidence="1" type="ORF">OG350_37225</name>
</gene>
<proteinExistence type="predicted"/>
<sequence length="83" mass="8334">MPPGTAGELLSDGFVALARRGLLQHARLAQRLELVGAGRDPLRLAYGGFPFGGGRGLRGELGLDATSSVSGSDTVPGASALSS</sequence>
<name>A0ABZ1KYC9_STRAH</name>
<accession>A0ABZ1KYC9</accession>
<reference evidence="1 2" key="1">
    <citation type="submission" date="2022-10" db="EMBL/GenBank/DDBJ databases">
        <title>The complete genomes of actinobacterial strains from the NBC collection.</title>
        <authorList>
            <person name="Joergensen T.S."/>
            <person name="Alvarez Arevalo M."/>
            <person name="Sterndorff E.B."/>
            <person name="Faurdal D."/>
            <person name="Vuksanovic O."/>
            <person name="Mourched A.-S."/>
            <person name="Charusanti P."/>
            <person name="Shaw S."/>
            <person name="Blin K."/>
            <person name="Weber T."/>
        </authorList>
    </citation>
    <scope>NUCLEOTIDE SEQUENCE [LARGE SCALE GENOMIC DNA]</scope>
    <source>
        <strain evidence="1 2">NBC_00156</strain>
    </source>
</reference>
<dbReference type="RefSeq" id="WP_405454319.1">
    <property type="nucleotide sequence ID" value="NZ_CP108164.1"/>
</dbReference>
<protein>
    <submittedName>
        <fullName evidence="1">Uncharacterized protein</fullName>
    </submittedName>
</protein>